<proteinExistence type="predicted"/>
<comment type="caution">
    <text evidence="1">The sequence shown here is derived from an EMBL/GenBank/DDBJ whole genome shotgun (WGS) entry which is preliminary data.</text>
</comment>
<organism evidence="1 2">
    <name type="scientific">Bacillus cytotoxicus</name>
    <dbReference type="NCBI Taxonomy" id="580165"/>
    <lineage>
        <taxon>Bacteria</taxon>
        <taxon>Bacillati</taxon>
        <taxon>Bacillota</taxon>
        <taxon>Bacilli</taxon>
        <taxon>Bacillales</taxon>
        <taxon>Bacillaceae</taxon>
        <taxon>Bacillus</taxon>
        <taxon>Bacillus cereus group</taxon>
    </lineage>
</organism>
<name>A0AAX2CC31_9BACI</name>
<gene>
    <name evidence="1" type="ORF">BCB44BAC_00375</name>
</gene>
<evidence type="ECO:0000313" key="2">
    <source>
        <dbReference type="Proteomes" id="UP000242164"/>
    </source>
</evidence>
<dbReference type="Proteomes" id="UP000242164">
    <property type="component" value="Unassembled WGS sequence"/>
</dbReference>
<dbReference type="EMBL" id="FMIK01000012">
    <property type="protein sequence ID" value="SCL83408.1"/>
    <property type="molecule type" value="Genomic_DNA"/>
</dbReference>
<reference evidence="1 2" key="1">
    <citation type="submission" date="2016-08" db="EMBL/GenBank/DDBJ databases">
        <authorList>
            <person name="Loux V."/>
            <person name="Rue O."/>
        </authorList>
    </citation>
    <scope>NUCLEOTIDE SEQUENCE [LARGE SCALE GENOMIC DNA]</scope>
    <source>
        <strain evidence="1 2">AFSSA_08CEB44bac</strain>
    </source>
</reference>
<evidence type="ECO:0000313" key="1">
    <source>
        <dbReference type="EMBL" id="SCL83408.1"/>
    </source>
</evidence>
<sequence length="33" mass="3811">MLEIAFREGKLEPFELSVMGKDISAVKKRIWST</sequence>
<protein>
    <submittedName>
        <fullName evidence="1">Uncharacterized protein</fullName>
    </submittedName>
</protein>
<accession>A0AAX2CC31</accession>
<dbReference type="AlphaFoldDB" id="A0AAX2CC31"/>